<dbReference type="InterPro" id="IPR029044">
    <property type="entry name" value="Nucleotide-diphossugar_trans"/>
</dbReference>
<accession>A0ABS9BD52</accession>
<name>A0ABS9BD52_9BACT</name>
<reference evidence="2 3" key="1">
    <citation type="submission" date="2022-01" db="EMBL/GenBank/DDBJ databases">
        <title>Flavihumibacter sp. nov., isolated from sediment of a river.</title>
        <authorList>
            <person name="Liu H."/>
        </authorList>
    </citation>
    <scope>NUCLEOTIDE SEQUENCE [LARGE SCALE GENOMIC DNA]</scope>
    <source>
        <strain evidence="2 3">RY-1</strain>
    </source>
</reference>
<feature type="domain" description="Glycosyltransferase 2-like" evidence="1">
    <location>
        <begin position="13"/>
        <end position="142"/>
    </location>
</feature>
<dbReference type="InterPro" id="IPR001173">
    <property type="entry name" value="Glyco_trans_2-like"/>
</dbReference>
<evidence type="ECO:0000313" key="2">
    <source>
        <dbReference type="EMBL" id="MCF1713205.1"/>
    </source>
</evidence>
<protein>
    <submittedName>
        <fullName evidence="2">Glycosyltransferase family 2 protein</fullName>
    </submittedName>
</protein>
<proteinExistence type="predicted"/>
<dbReference type="PANTHER" id="PTHR43685">
    <property type="entry name" value="GLYCOSYLTRANSFERASE"/>
    <property type="match status" value="1"/>
</dbReference>
<dbReference type="RefSeq" id="WP_234863668.1">
    <property type="nucleotide sequence ID" value="NZ_JAKEVY010000001.1"/>
</dbReference>
<sequence length="346" mass="39300">MLQEITTSQPAVSFCISTYKRTDYLQKQLEAIRQQTIPDWEVIVSDNDAENHSAKQVVESFEDSRFRYLSNNENLGMVKSFNRSLAHATGRFVVMLTDDDPVYPAILETLLDLERQHPGYGMYMGSHDTYYEKLWLSHLANRSPGIYSGLANLEIGAVREFSADIFLREFCTADFGGGILWSSGMVKREIAQAMGGVPDYGTPFLSDAAYLILAGSQNGAVFTNTAVGCQTIHGSNYSYANSNYSYLEIAPRAFHEFIVRELKLQSNSEDMGVLNKYIGQTLTTYFIFLKRVLDLSNTTNESFTNSIRNIYSWSIMRKWHMKYKIGVKFPELFKLAVQFKKVVLPK</sequence>
<gene>
    <name evidence="2" type="ORF">L0U88_01020</name>
</gene>
<dbReference type="Proteomes" id="UP001200145">
    <property type="component" value="Unassembled WGS sequence"/>
</dbReference>
<dbReference type="InterPro" id="IPR050834">
    <property type="entry name" value="Glycosyltransf_2"/>
</dbReference>
<dbReference type="PANTHER" id="PTHR43685:SF2">
    <property type="entry name" value="GLYCOSYLTRANSFERASE 2-LIKE DOMAIN-CONTAINING PROTEIN"/>
    <property type="match status" value="1"/>
</dbReference>
<evidence type="ECO:0000313" key="3">
    <source>
        <dbReference type="Proteomes" id="UP001200145"/>
    </source>
</evidence>
<dbReference type="Gene3D" id="3.90.550.10">
    <property type="entry name" value="Spore Coat Polysaccharide Biosynthesis Protein SpsA, Chain A"/>
    <property type="match status" value="1"/>
</dbReference>
<organism evidence="2 3">
    <name type="scientific">Flavihumibacter fluminis</name>
    <dbReference type="NCBI Taxonomy" id="2909236"/>
    <lineage>
        <taxon>Bacteria</taxon>
        <taxon>Pseudomonadati</taxon>
        <taxon>Bacteroidota</taxon>
        <taxon>Chitinophagia</taxon>
        <taxon>Chitinophagales</taxon>
        <taxon>Chitinophagaceae</taxon>
        <taxon>Flavihumibacter</taxon>
    </lineage>
</organism>
<dbReference type="Pfam" id="PF00535">
    <property type="entry name" value="Glycos_transf_2"/>
    <property type="match status" value="1"/>
</dbReference>
<keyword evidence="3" id="KW-1185">Reference proteome</keyword>
<dbReference type="SUPFAM" id="SSF53448">
    <property type="entry name" value="Nucleotide-diphospho-sugar transferases"/>
    <property type="match status" value="1"/>
</dbReference>
<comment type="caution">
    <text evidence="2">The sequence shown here is derived from an EMBL/GenBank/DDBJ whole genome shotgun (WGS) entry which is preliminary data.</text>
</comment>
<evidence type="ECO:0000259" key="1">
    <source>
        <dbReference type="Pfam" id="PF00535"/>
    </source>
</evidence>
<dbReference type="CDD" id="cd00761">
    <property type="entry name" value="Glyco_tranf_GTA_type"/>
    <property type="match status" value="1"/>
</dbReference>
<dbReference type="EMBL" id="JAKEVY010000001">
    <property type="protein sequence ID" value="MCF1713205.1"/>
    <property type="molecule type" value="Genomic_DNA"/>
</dbReference>